<dbReference type="InterPro" id="IPR028082">
    <property type="entry name" value="Peripla_BP_I"/>
</dbReference>
<feature type="domain" description="HTH lacI-type" evidence="4">
    <location>
        <begin position="7"/>
        <end position="61"/>
    </location>
</feature>
<keyword evidence="2" id="KW-0238">DNA-binding</keyword>
<dbReference type="Gene3D" id="3.40.50.2300">
    <property type="match status" value="2"/>
</dbReference>
<dbReference type="PANTHER" id="PTHR30146">
    <property type="entry name" value="LACI-RELATED TRANSCRIPTIONAL REPRESSOR"/>
    <property type="match status" value="1"/>
</dbReference>
<dbReference type="GO" id="GO:0003700">
    <property type="term" value="F:DNA-binding transcription factor activity"/>
    <property type="evidence" value="ECO:0007669"/>
    <property type="project" value="TreeGrafter"/>
</dbReference>
<organism evidence="5 6">
    <name type="scientific">Cerasicoccus arenae</name>
    <dbReference type="NCBI Taxonomy" id="424488"/>
    <lineage>
        <taxon>Bacteria</taxon>
        <taxon>Pseudomonadati</taxon>
        <taxon>Verrucomicrobiota</taxon>
        <taxon>Opitutia</taxon>
        <taxon>Puniceicoccales</taxon>
        <taxon>Cerasicoccaceae</taxon>
        <taxon>Cerasicoccus</taxon>
    </lineage>
</organism>
<keyword evidence="6" id="KW-1185">Reference proteome</keyword>
<evidence type="ECO:0000256" key="1">
    <source>
        <dbReference type="ARBA" id="ARBA00023015"/>
    </source>
</evidence>
<dbReference type="SMART" id="SM00354">
    <property type="entry name" value="HTH_LACI"/>
    <property type="match status" value="1"/>
</dbReference>
<dbReference type="SUPFAM" id="SSF47413">
    <property type="entry name" value="lambda repressor-like DNA-binding domains"/>
    <property type="match status" value="1"/>
</dbReference>
<gene>
    <name evidence="5" type="ORF">GCM10007047_20290</name>
</gene>
<name>A0A8J3DAV1_9BACT</name>
<dbReference type="Pfam" id="PF00356">
    <property type="entry name" value="LacI"/>
    <property type="match status" value="1"/>
</dbReference>
<dbReference type="EMBL" id="BMXG01000011">
    <property type="protein sequence ID" value="GHC03620.1"/>
    <property type="molecule type" value="Genomic_DNA"/>
</dbReference>
<dbReference type="InterPro" id="IPR010982">
    <property type="entry name" value="Lambda_DNA-bd_dom_sf"/>
</dbReference>
<reference evidence="5" key="1">
    <citation type="journal article" date="2014" name="Int. J. Syst. Evol. Microbiol.">
        <title>Complete genome sequence of Corynebacterium casei LMG S-19264T (=DSM 44701T), isolated from a smear-ripened cheese.</title>
        <authorList>
            <consortium name="US DOE Joint Genome Institute (JGI-PGF)"/>
            <person name="Walter F."/>
            <person name="Albersmeier A."/>
            <person name="Kalinowski J."/>
            <person name="Ruckert C."/>
        </authorList>
    </citation>
    <scope>NUCLEOTIDE SEQUENCE</scope>
    <source>
        <strain evidence="5">KCTC 12870</strain>
    </source>
</reference>
<sequence length="343" mass="39569">MALKGYVRQKDIAREAGVHVTTVSMALKDDQRLAESTRKRIRAIAEKMGYRPDPMLSAITVHRNQSKRSHHQGTLAWINPVSSENTDKIAFPEYFRGAKDRCEELGYKLEPLYFPDLGGQRLHGVLKARNIRGLLIPPQTHSRFHLEFDWSDFSSVCFGFTLSWPLLHLVTNAQYHSTRLSMRLLLSRGYRRLGFITSRETDERTDQNFLAGFLAEQQNLSREQCLPPHILEETTINEEPKRIRQWFDKHKPDAIIYHFDTLPVFLEKAGISEDACGLASLSLTDRDKGVAGIFQNDFLIGRKAVDVVVDMLHRNERGIPEHRFHFLVESDWVEGRTIRNPYS</sequence>
<dbReference type="SUPFAM" id="SSF53822">
    <property type="entry name" value="Periplasmic binding protein-like I"/>
    <property type="match status" value="1"/>
</dbReference>
<reference evidence="5" key="2">
    <citation type="submission" date="2020-09" db="EMBL/GenBank/DDBJ databases">
        <authorList>
            <person name="Sun Q."/>
            <person name="Kim S."/>
        </authorList>
    </citation>
    <scope>NUCLEOTIDE SEQUENCE</scope>
    <source>
        <strain evidence="5">KCTC 12870</strain>
    </source>
</reference>
<dbReference type="RefSeq" id="WP_189514717.1">
    <property type="nucleotide sequence ID" value="NZ_BMXG01000011.1"/>
</dbReference>
<comment type="caution">
    <text evidence="5">The sequence shown here is derived from an EMBL/GenBank/DDBJ whole genome shotgun (WGS) entry which is preliminary data.</text>
</comment>
<keyword evidence="3" id="KW-0804">Transcription</keyword>
<dbReference type="CDD" id="cd01392">
    <property type="entry name" value="HTH_LacI"/>
    <property type="match status" value="1"/>
</dbReference>
<dbReference type="PROSITE" id="PS50932">
    <property type="entry name" value="HTH_LACI_2"/>
    <property type="match status" value="1"/>
</dbReference>
<keyword evidence="1" id="KW-0805">Transcription regulation</keyword>
<evidence type="ECO:0000259" key="4">
    <source>
        <dbReference type="PROSITE" id="PS50932"/>
    </source>
</evidence>
<evidence type="ECO:0000313" key="5">
    <source>
        <dbReference type="EMBL" id="GHC03620.1"/>
    </source>
</evidence>
<dbReference type="AlphaFoldDB" id="A0A8J3DAV1"/>
<evidence type="ECO:0000256" key="2">
    <source>
        <dbReference type="ARBA" id="ARBA00023125"/>
    </source>
</evidence>
<dbReference type="GO" id="GO:0000976">
    <property type="term" value="F:transcription cis-regulatory region binding"/>
    <property type="evidence" value="ECO:0007669"/>
    <property type="project" value="TreeGrafter"/>
</dbReference>
<dbReference type="Gene3D" id="1.10.260.40">
    <property type="entry name" value="lambda repressor-like DNA-binding domains"/>
    <property type="match status" value="1"/>
</dbReference>
<dbReference type="Proteomes" id="UP000642829">
    <property type="component" value="Unassembled WGS sequence"/>
</dbReference>
<dbReference type="InterPro" id="IPR000843">
    <property type="entry name" value="HTH_LacI"/>
</dbReference>
<proteinExistence type="predicted"/>
<evidence type="ECO:0000256" key="3">
    <source>
        <dbReference type="ARBA" id="ARBA00023163"/>
    </source>
</evidence>
<accession>A0A8J3DAV1</accession>
<protein>
    <recommendedName>
        <fullName evidence="4">HTH lacI-type domain-containing protein</fullName>
    </recommendedName>
</protein>
<evidence type="ECO:0000313" key="6">
    <source>
        <dbReference type="Proteomes" id="UP000642829"/>
    </source>
</evidence>
<dbReference type="PANTHER" id="PTHR30146:SF109">
    <property type="entry name" value="HTH-TYPE TRANSCRIPTIONAL REGULATOR GALS"/>
    <property type="match status" value="1"/>
</dbReference>